<dbReference type="SMART" id="SM00382">
    <property type="entry name" value="AAA"/>
    <property type="match status" value="1"/>
</dbReference>
<evidence type="ECO:0000256" key="7">
    <source>
        <dbReference type="ARBA" id="ARBA00023136"/>
    </source>
</evidence>
<dbReference type="GO" id="GO:0006826">
    <property type="term" value="P:iron ion transport"/>
    <property type="evidence" value="ECO:0007669"/>
    <property type="project" value="UniProtKB-KW"/>
</dbReference>
<protein>
    <submittedName>
        <fullName evidence="9">Vitamin B12-transporter ATPase</fullName>
    </submittedName>
</protein>
<dbReference type="PANTHER" id="PTHR42771:SF2">
    <property type="entry name" value="IRON(3+)-HYDROXAMATE IMPORT ATP-BINDING PROTEIN FHUC"/>
    <property type="match status" value="1"/>
</dbReference>
<evidence type="ECO:0000256" key="3">
    <source>
        <dbReference type="ARBA" id="ARBA00022475"/>
    </source>
</evidence>
<dbReference type="Pfam" id="PF13476">
    <property type="entry name" value="AAA_23"/>
    <property type="match status" value="1"/>
</dbReference>
<keyword evidence="7" id="KW-0472">Membrane</keyword>
<dbReference type="InterPro" id="IPR051535">
    <property type="entry name" value="Siderophore_ABC-ATPase"/>
</dbReference>
<name>A0A1Y2N7N4_PSEAH</name>
<keyword evidence="10" id="KW-1185">Reference proteome</keyword>
<evidence type="ECO:0000256" key="4">
    <source>
        <dbReference type="ARBA" id="ARBA00022496"/>
    </source>
</evidence>
<dbReference type="STRING" id="2074.BG845_01160"/>
<evidence type="ECO:0000256" key="1">
    <source>
        <dbReference type="ARBA" id="ARBA00004202"/>
    </source>
</evidence>
<keyword evidence="2" id="KW-0813">Transport</keyword>
<dbReference type="SUPFAM" id="SSF52540">
    <property type="entry name" value="P-loop containing nucleoside triphosphate hydrolases"/>
    <property type="match status" value="1"/>
</dbReference>
<accession>A0A1Y2N7N4</accession>
<evidence type="ECO:0000313" key="9">
    <source>
        <dbReference type="EMBL" id="OSY42918.1"/>
    </source>
</evidence>
<evidence type="ECO:0000313" key="10">
    <source>
        <dbReference type="Proteomes" id="UP000194360"/>
    </source>
</evidence>
<dbReference type="GO" id="GO:0016887">
    <property type="term" value="F:ATP hydrolysis activity"/>
    <property type="evidence" value="ECO:0007669"/>
    <property type="project" value="InterPro"/>
</dbReference>
<gene>
    <name evidence="9" type="ORF">BG845_01160</name>
</gene>
<dbReference type="InterPro" id="IPR038729">
    <property type="entry name" value="Rad50/SbcC_AAA"/>
</dbReference>
<dbReference type="RefSeq" id="WP_232021559.1">
    <property type="nucleotide sequence ID" value="NZ_AP018920.1"/>
</dbReference>
<dbReference type="EMBL" id="MIGB01000004">
    <property type="protein sequence ID" value="OSY42918.1"/>
    <property type="molecule type" value="Genomic_DNA"/>
</dbReference>
<dbReference type="GO" id="GO:0005524">
    <property type="term" value="F:ATP binding"/>
    <property type="evidence" value="ECO:0007669"/>
    <property type="project" value="InterPro"/>
</dbReference>
<dbReference type="InterPro" id="IPR003593">
    <property type="entry name" value="AAA+_ATPase"/>
</dbReference>
<comment type="subcellular location">
    <subcellularLocation>
        <location evidence="1">Cell membrane</location>
        <topology evidence="1">Peripheral membrane protein</topology>
    </subcellularLocation>
</comment>
<keyword evidence="4" id="KW-0410">Iron transport</keyword>
<proteinExistence type="predicted"/>
<dbReference type="Proteomes" id="UP000194360">
    <property type="component" value="Unassembled WGS sequence"/>
</dbReference>
<comment type="caution">
    <text evidence="9">The sequence shown here is derived from an EMBL/GenBank/DDBJ whole genome shotgun (WGS) entry which is preliminary data.</text>
</comment>
<dbReference type="InterPro" id="IPR003959">
    <property type="entry name" value="ATPase_AAA_core"/>
</dbReference>
<dbReference type="Pfam" id="PF13304">
    <property type="entry name" value="AAA_21"/>
    <property type="match status" value="1"/>
</dbReference>
<reference evidence="9 10" key="1">
    <citation type="submission" date="2016-09" db="EMBL/GenBank/DDBJ databases">
        <title>Pseudonocardia autotrophica DSM535, a candidate organism with high potential of specific P450 cytochromes.</title>
        <authorList>
            <person name="Grumaz C."/>
            <person name="Vainshtein Y."/>
            <person name="Kirstahler P."/>
            <person name="Sohn K."/>
        </authorList>
    </citation>
    <scope>NUCLEOTIDE SEQUENCE [LARGE SCALE GENOMIC DNA]</scope>
    <source>
        <strain evidence="9 10">DSM 535</strain>
    </source>
</reference>
<evidence type="ECO:0000259" key="8">
    <source>
        <dbReference type="SMART" id="SM00382"/>
    </source>
</evidence>
<dbReference type="AlphaFoldDB" id="A0A1Y2N7N4"/>
<evidence type="ECO:0000256" key="6">
    <source>
        <dbReference type="ARBA" id="ARBA00023065"/>
    </source>
</evidence>
<feature type="domain" description="AAA+ ATPase" evidence="8">
    <location>
        <begin position="44"/>
        <end position="219"/>
    </location>
</feature>
<keyword evidence="3" id="KW-1003">Cell membrane</keyword>
<dbReference type="Gene3D" id="3.40.50.300">
    <property type="entry name" value="P-loop containing nucleotide triphosphate hydrolases"/>
    <property type="match status" value="2"/>
</dbReference>
<evidence type="ECO:0000256" key="2">
    <source>
        <dbReference type="ARBA" id="ARBA00022448"/>
    </source>
</evidence>
<dbReference type="PANTHER" id="PTHR42771">
    <property type="entry name" value="IRON(3+)-HYDROXAMATE IMPORT ATP-BINDING PROTEIN FHUC"/>
    <property type="match status" value="1"/>
</dbReference>
<dbReference type="GO" id="GO:0006302">
    <property type="term" value="P:double-strand break repair"/>
    <property type="evidence" value="ECO:0007669"/>
    <property type="project" value="InterPro"/>
</dbReference>
<evidence type="ECO:0000256" key="5">
    <source>
        <dbReference type="ARBA" id="ARBA00023004"/>
    </source>
</evidence>
<sequence>MRGGHRAGHFIGRISLAADAPAEGYPFDLPVIRWFRERGPLTLQSGVTFLVGENGSGKSTLVEALAVALHLNPEGGSRSFRFASRSSESALGDHLLVTRRPGRERTSYFLRAESYYNVATEVERLDKIGPTPLLPVYGGSGHERSHGESFLALLNNRFGPRGLYLLDEPEAALSVTGVLAVMHRIMDLTARGSQFIIATHSPILLALPGATILEIGDTGTLERSNYDAALPVRMTREFLQRRISSCGT</sequence>
<dbReference type="GO" id="GO:0005886">
    <property type="term" value="C:plasma membrane"/>
    <property type="evidence" value="ECO:0007669"/>
    <property type="project" value="UniProtKB-SubCell"/>
</dbReference>
<keyword evidence="5" id="KW-0408">Iron</keyword>
<keyword evidence="6" id="KW-0406">Ion transport</keyword>
<dbReference type="InterPro" id="IPR027417">
    <property type="entry name" value="P-loop_NTPase"/>
</dbReference>
<organism evidence="9 10">
    <name type="scientific">Pseudonocardia autotrophica</name>
    <name type="common">Amycolata autotrophica</name>
    <name type="synonym">Nocardia autotrophica</name>
    <dbReference type="NCBI Taxonomy" id="2074"/>
    <lineage>
        <taxon>Bacteria</taxon>
        <taxon>Bacillati</taxon>
        <taxon>Actinomycetota</taxon>
        <taxon>Actinomycetes</taxon>
        <taxon>Pseudonocardiales</taxon>
        <taxon>Pseudonocardiaceae</taxon>
        <taxon>Pseudonocardia</taxon>
    </lineage>
</organism>